<proteinExistence type="predicted"/>
<dbReference type="RefSeq" id="WP_225249783.1">
    <property type="nucleotide sequence ID" value="NZ_JAIWIU010000027.1"/>
</dbReference>
<keyword evidence="1" id="KW-0812">Transmembrane</keyword>
<feature type="transmembrane region" description="Helical" evidence="1">
    <location>
        <begin position="30"/>
        <end position="53"/>
    </location>
</feature>
<sequence>MNNLLVLQSLLIPLGVVVFSDLFYRKIHNHLILFLLLLALGNGVLFFVGLGSYASLSLAHAAAQFGWSLVGAVAVLCIGFGLFAIGQMGAGDVKLMAVLCLLVGGNNQVAFLLITALAGGVLALLMPFIRIVEMAGAKWILQLSSMMPWLRIPVPQAAYTRPNTAGLPYGLAIAAGAIVSLTTPLTH</sequence>
<dbReference type="Gene3D" id="1.20.120.1220">
    <property type="match status" value="1"/>
</dbReference>
<feature type="domain" description="Prepilin type IV endopeptidase peptidase" evidence="2">
    <location>
        <begin position="11"/>
        <end position="124"/>
    </location>
</feature>
<evidence type="ECO:0000259" key="2">
    <source>
        <dbReference type="Pfam" id="PF01478"/>
    </source>
</evidence>
<dbReference type="Proteomes" id="UP001199044">
    <property type="component" value="Unassembled WGS sequence"/>
</dbReference>
<dbReference type="GO" id="GO:0004190">
    <property type="term" value="F:aspartic-type endopeptidase activity"/>
    <property type="evidence" value="ECO:0007669"/>
    <property type="project" value="UniProtKB-EC"/>
</dbReference>
<name>A0ABS7YIE0_9VIBR</name>
<dbReference type="Pfam" id="PF01478">
    <property type="entry name" value="Peptidase_A24"/>
    <property type="match status" value="1"/>
</dbReference>
<keyword evidence="1" id="KW-1133">Transmembrane helix</keyword>
<dbReference type="InterPro" id="IPR000045">
    <property type="entry name" value="Prepilin_IV_endopep_pep"/>
</dbReference>
<organism evidence="3 4">
    <name type="scientific">Vibrio tritonius</name>
    <dbReference type="NCBI Taxonomy" id="1435069"/>
    <lineage>
        <taxon>Bacteria</taxon>
        <taxon>Pseudomonadati</taxon>
        <taxon>Pseudomonadota</taxon>
        <taxon>Gammaproteobacteria</taxon>
        <taxon>Vibrionales</taxon>
        <taxon>Vibrionaceae</taxon>
        <taxon>Vibrio</taxon>
    </lineage>
</organism>
<keyword evidence="4" id="KW-1185">Reference proteome</keyword>
<gene>
    <name evidence="3" type="ORF">LDJ79_04885</name>
</gene>
<evidence type="ECO:0000256" key="1">
    <source>
        <dbReference type="SAM" id="Phobius"/>
    </source>
</evidence>
<evidence type="ECO:0000313" key="4">
    <source>
        <dbReference type="Proteomes" id="UP001199044"/>
    </source>
</evidence>
<comment type="caution">
    <text evidence="3">The sequence shown here is derived from an EMBL/GenBank/DDBJ whole genome shotgun (WGS) entry which is preliminary data.</text>
</comment>
<protein>
    <submittedName>
        <fullName evidence="3">Prepilin peptidase</fullName>
        <ecNumber evidence="3">3.4.23.43</ecNumber>
    </submittedName>
</protein>
<accession>A0ABS7YIE0</accession>
<feature type="transmembrane region" description="Helical" evidence="1">
    <location>
        <begin position="109"/>
        <end position="129"/>
    </location>
</feature>
<keyword evidence="3" id="KW-0378">Hydrolase</keyword>
<keyword evidence="1" id="KW-0472">Membrane</keyword>
<dbReference type="EC" id="3.4.23.43" evidence="3"/>
<dbReference type="EMBL" id="JAIWIU010000027">
    <property type="protein sequence ID" value="MCA2015437.1"/>
    <property type="molecule type" value="Genomic_DNA"/>
</dbReference>
<feature type="transmembrane region" description="Helical" evidence="1">
    <location>
        <begin position="65"/>
        <end position="89"/>
    </location>
</feature>
<reference evidence="4" key="1">
    <citation type="submission" date="2023-07" db="EMBL/GenBank/DDBJ databases">
        <title>Molecular identification of indigenous halophilic bacteria isolated from red sea cost, biodegradation of synthetic dyes and assessment of degraded metabolite toxicity.</title>
        <authorList>
            <person name="Chaieb K."/>
            <person name="Altayb H.N."/>
        </authorList>
    </citation>
    <scope>NUCLEOTIDE SEQUENCE [LARGE SCALE GENOMIC DNA]</scope>
    <source>
        <strain evidence="4">K20</strain>
    </source>
</reference>
<evidence type="ECO:0000313" key="3">
    <source>
        <dbReference type="EMBL" id="MCA2015437.1"/>
    </source>
</evidence>